<dbReference type="InterPro" id="IPR029060">
    <property type="entry name" value="PIN-like_dom_sf"/>
</dbReference>
<organism evidence="2 3">
    <name type="scientific">Aminobacter carboxidus</name>
    <dbReference type="NCBI Taxonomy" id="376165"/>
    <lineage>
        <taxon>Bacteria</taxon>
        <taxon>Pseudomonadati</taxon>
        <taxon>Pseudomonadota</taxon>
        <taxon>Alphaproteobacteria</taxon>
        <taxon>Hyphomicrobiales</taxon>
        <taxon>Phyllobacteriaceae</taxon>
        <taxon>Aminobacter</taxon>
    </lineage>
</organism>
<proteinExistence type="predicted"/>
<gene>
    <name evidence="2" type="ORF">HNQ96_001342</name>
</gene>
<accession>A0A8E1WD77</accession>
<name>A0A8E1WD77_9HYPH</name>
<dbReference type="SUPFAM" id="SSF88723">
    <property type="entry name" value="PIN domain-like"/>
    <property type="match status" value="1"/>
</dbReference>
<dbReference type="AlphaFoldDB" id="A0A8E1WD77"/>
<sequence>MRFALDTNILAYAEGVNDANRAAMALDLLARLPQDETVIPVQVLGELFTVLVRKANRSPLEAREAILQWRDTFAVANTTPDVMFKAADLAADHRLSIWDAVILCAASSAGCRLLLSEDMQDGFTWGGVTVVNPFAASPHPLLAAMLEN</sequence>
<evidence type="ECO:0000313" key="2">
    <source>
        <dbReference type="EMBL" id="MBB6465484.1"/>
    </source>
</evidence>
<dbReference type="RefSeq" id="WP_184768011.1">
    <property type="nucleotide sequence ID" value="NZ_JACHGI010000002.1"/>
</dbReference>
<dbReference type="Gene3D" id="3.40.50.1010">
    <property type="entry name" value="5'-nuclease"/>
    <property type="match status" value="1"/>
</dbReference>
<protein>
    <submittedName>
        <fullName evidence="2">Nucleic acid-binding protein</fullName>
    </submittedName>
</protein>
<comment type="caution">
    <text evidence="2">The sequence shown here is derived from an EMBL/GenBank/DDBJ whole genome shotgun (WGS) entry which is preliminary data.</text>
</comment>
<evidence type="ECO:0000259" key="1">
    <source>
        <dbReference type="Pfam" id="PF01850"/>
    </source>
</evidence>
<dbReference type="InterPro" id="IPR002716">
    <property type="entry name" value="PIN_dom"/>
</dbReference>
<dbReference type="EMBL" id="JACHGI010000002">
    <property type="protein sequence ID" value="MBB6465484.1"/>
    <property type="molecule type" value="Genomic_DNA"/>
</dbReference>
<dbReference type="CDD" id="cd18692">
    <property type="entry name" value="PIN_VapC-like"/>
    <property type="match status" value="1"/>
</dbReference>
<evidence type="ECO:0000313" key="3">
    <source>
        <dbReference type="Proteomes" id="UP000532373"/>
    </source>
</evidence>
<reference evidence="2 3" key="1">
    <citation type="submission" date="2020-08" db="EMBL/GenBank/DDBJ databases">
        <title>Genomic Encyclopedia of Type Strains, Phase IV (KMG-IV): sequencing the most valuable type-strain genomes for metagenomic binning, comparative biology and taxonomic classification.</title>
        <authorList>
            <person name="Goeker M."/>
        </authorList>
    </citation>
    <scope>NUCLEOTIDE SEQUENCE [LARGE SCALE GENOMIC DNA]</scope>
    <source>
        <strain evidence="2 3">DSM 17454</strain>
    </source>
</reference>
<feature type="domain" description="PIN" evidence="1">
    <location>
        <begin position="5"/>
        <end position="118"/>
    </location>
</feature>
<dbReference type="Proteomes" id="UP000532373">
    <property type="component" value="Unassembled WGS sequence"/>
</dbReference>
<dbReference type="Pfam" id="PF01850">
    <property type="entry name" value="PIN"/>
    <property type="match status" value="1"/>
</dbReference>